<gene>
    <name evidence="1" type="ORF">HY3_16855</name>
</gene>
<evidence type="ECO:0000313" key="2">
    <source>
        <dbReference type="Proteomes" id="UP000249123"/>
    </source>
</evidence>
<organism evidence="1 2">
    <name type="scientific">Hyphomonas pacifica</name>
    <dbReference type="NCBI Taxonomy" id="1280941"/>
    <lineage>
        <taxon>Bacteria</taxon>
        <taxon>Pseudomonadati</taxon>
        <taxon>Pseudomonadota</taxon>
        <taxon>Alphaproteobacteria</taxon>
        <taxon>Hyphomonadales</taxon>
        <taxon>Hyphomonadaceae</taxon>
        <taxon>Hyphomonas</taxon>
    </lineage>
</organism>
<dbReference type="EMBL" id="AWFB01000054">
    <property type="protein sequence ID" value="RAN31388.1"/>
    <property type="molecule type" value="Genomic_DNA"/>
</dbReference>
<dbReference type="AlphaFoldDB" id="A0A062TVV1"/>
<keyword evidence="2" id="KW-1185">Reference proteome</keyword>
<accession>A0A062TVV1</accession>
<reference evidence="1 2" key="1">
    <citation type="submission" date="2013-04" db="EMBL/GenBank/DDBJ databases">
        <title>Hyphomonas sp. T24B3 Genome Sequencing.</title>
        <authorList>
            <person name="Lai Q."/>
            <person name="Shao Z."/>
        </authorList>
    </citation>
    <scope>NUCLEOTIDE SEQUENCE [LARGE SCALE GENOMIC DNA]</scope>
    <source>
        <strain evidence="1 2">T24B3</strain>
    </source>
</reference>
<comment type="caution">
    <text evidence="1">The sequence shown here is derived from an EMBL/GenBank/DDBJ whole genome shotgun (WGS) entry which is preliminary data.</text>
</comment>
<protein>
    <submittedName>
        <fullName evidence="1">Uncharacterized protein</fullName>
    </submittedName>
</protein>
<name>A0A062TVV1_9PROT</name>
<proteinExistence type="predicted"/>
<sequence>MGDSAEAILARKYLALCPSESDLWELAVFTKNITYKEYIVDTFDVSDFGFDD</sequence>
<evidence type="ECO:0000313" key="1">
    <source>
        <dbReference type="EMBL" id="RAN31388.1"/>
    </source>
</evidence>
<dbReference type="Proteomes" id="UP000249123">
    <property type="component" value="Unassembled WGS sequence"/>
</dbReference>